<dbReference type="EMBL" id="CALNXI010001349">
    <property type="protein sequence ID" value="CAH3165879.1"/>
    <property type="molecule type" value="Genomic_DNA"/>
</dbReference>
<proteinExistence type="predicted"/>
<keyword evidence="11" id="KW-1185">Reference proteome</keyword>
<dbReference type="Proteomes" id="UP001159427">
    <property type="component" value="Unassembled WGS sequence"/>
</dbReference>
<feature type="domain" description="THAP-type" evidence="9">
    <location>
        <begin position="1"/>
        <end position="83"/>
    </location>
</feature>
<reference evidence="10 11" key="1">
    <citation type="submission" date="2022-05" db="EMBL/GenBank/DDBJ databases">
        <authorList>
            <consortium name="Genoscope - CEA"/>
            <person name="William W."/>
        </authorList>
    </citation>
    <scope>NUCLEOTIDE SEQUENCE [LARGE SCALE GENOMIC DNA]</scope>
</reference>
<keyword evidence="2" id="KW-0479">Metal-binding</keyword>
<evidence type="ECO:0000256" key="8">
    <source>
        <dbReference type="SAM" id="MobiDB-lite"/>
    </source>
</evidence>
<keyword evidence="4" id="KW-0862">Zinc</keyword>
<dbReference type="PANTHER" id="PTHR23080">
    <property type="entry name" value="THAP DOMAIN PROTEIN"/>
    <property type="match status" value="1"/>
</dbReference>
<feature type="compositionally biased region" description="Basic and acidic residues" evidence="8">
    <location>
        <begin position="95"/>
        <end position="105"/>
    </location>
</feature>
<sequence>MPQWCIAYGCTNSSDMEIKKSWHRLPLENKELLSKWLAKIRRTNTPVNEHSRLCGDHFEADCFKRIPGSSRVNLKPGSIPTKFCFVQEKTPRKLPAERKSVDRKQPRLNVNNPSDDIAECEIDNMELEIEESEEERLRRRIKELELSLERETARRKTAEAALETKRFSVKNLRQDPKVFKFYTGFTEEQFSCLLEFLGDGMNNLTYWGSSSASNSNNEDLGGLKPGPSRKLTAEDELLLVLTRLRVGMLEQDLAVRFELSQSNVSRIITTWVNAMFHRFKEVEIWPMREQAFANLPEKVREFCPTLRCIIDATEIYIEQPKNPEAQQLTFSTYKNHNTLKSLIGISGEGAINFVSTLEGGSISDRDLTVKSGILGKDWAKGDVLMADRGFEIQDDLAPLGVKLNIPPFLKGKGQFQEDELVETRRIAKFRIHVERAIERIKNYHILDYVPITLCSSGIIDQMFFVCAMLTNFLPPLVSDDKEISDMTS</sequence>
<evidence type="ECO:0000256" key="7">
    <source>
        <dbReference type="SAM" id="Coils"/>
    </source>
</evidence>
<evidence type="ECO:0000256" key="3">
    <source>
        <dbReference type="ARBA" id="ARBA00022771"/>
    </source>
</evidence>
<evidence type="ECO:0000256" key="4">
    <source>
        <dbReference type="ARBA" id="ARBA00022833"/>
    </source>
</evidence>
<name>A0ABN8QK14_9CNID</name>
<keyword evidence="5 6" id="KW-0238">DNA-binding</keyword>
<protein>
    <recommendedName>
        <fullName evidence="9">THAP-type domain-containing protein</fullName>
    </recommendedName>
</protein>
<dbReference type="SMART" id="SM00692">
    <property type="entry name" value="DM3"/>
    <property type="match status" value="1"/>
</dbReference>
<comment type="caution">
    <text evidence="10">The sequence shown here is derived from an EMBL/GenBank/DDBJ whole genome shotgun (WGS) entry which is preliminary data.</text>
</comment>
<evidence type="ECO:0000313" key="10">
    <source>
        <dbReference type="EMBL" id="CAH3165879.1"/>
    </source>
</evidence>
<evidence type="ECO:0000256" key="1">
    <source>
        <dbReference type="ARBA" id="ARBA00001968"/>
    </source>
</evidence>
<dbReference type="PROSITE" id="PS50950">
    <property type="entry name" value="ZF_THAP"/>
    <property type="match status" value="1"/>
</dbReference>
<dbReference type="SMART" id="SM00980">
    <property type="entry name" value="THAP"/>
    <property type="match status" value="1"/>
</dbReference>
<feature type="region of interest" description="Disordered" evidence="8">
    <location>
        <begin position="95"/>
        <end position="115"/>
    </location>
</feature>
<dbReference type="Pfam" id="PF13613">
    <property type="entry name" value="HTH_Tnp_4"/>
    <property type="match status" value="1"/>
</dbReference>
<organism evidence="10 11">
    <name type="scientific">Porites evermanni</name>
    <dbReference type="NCBI Taxonomy" id="104178"/>
    <lineage>
        <taxon>Eukaryota</taxon>
        <taxon>Metazoa</taxon>
        <taxon>Cnidaria</taxon>
        <taxon>Anthozoa</taxon>
        <taxon>Hexacorallia</taxon>
        <taxon>Scleractinia</taxon>
        <taxon>Fungiina</taxon>
        <taxon>Poritidae</taxon>
        <taxon>Porites</taxon>
    </lineage>
</organism>
<evidence type="ECO:0000313" key="11">
    <source>
        <dbReference type="Proteomes" id="UP001159427"/>
    </source>
</evidence>
<evidence type="ECO:0000256" key="2">
    <source>
        <dbReference type="ARBA" id="ARBA00022723"/>
    </source>
</evidence>
<keyword evidence="7" id="KW-0175">Coiled coil</keyword>
<keyword evidence="3 6" id="KW-0863">Zinc-finger</keyword>
<evidence type="ECO:0000259" key="9">
    <source>
        <dbReference type="PROSITE" id="PS50950"/>
    </source>
</evidence>
<dbReference type="InterPro" id="IPR006612">
    <property type="entry name" value="THAP_Znf"/>
</dbReference>
<feature type="coiled-coil region" evidence="7">
    <location>
        <begin position="115"/>
        <end position="161"/>
    </location>
</feature>
<comment type="cofactor">
    <cofactor evidence="1">
        <name>a divalent metal cation</name>
        <dbReference type="ChEBI" id="CHEBI:60240"/>
    </cofactor>
</comment>
<dbReference type="InterPro" id="IPR027806">
    <property type="entry name" value="HARBI1_dom"/>
</dbReference>
<dbReference type="PANTHER" id="PTHR23080:SF133">
    <property type="entry name" value="SI:CH211-262I1.5-RELATED"/>
    <property type="match status" value="1"/>
</dbReference>
<dbReference type="Pfam" id="PF05485">
    <property type="entry name" value="THAP"/>
    <property type="match status" value="1"/>
</dbReference>
<dbReference type="InterPro" id="IPR027805">
    <property type="entry name" value="Transposase_HTH_dom"/>
</dbReference>
<accession>A0ABN8QK14</accession>
<dbReference type="Pfam" id="PF13359">
    <property type="entry name" value="DDE_Tnp_4"/>
    <property type="match status" value="1"/>
</dbReference>
<evidence type="ECO:0000256" key="5">
    <source>
        <dbReference type="ARBA" id="ARBA00023125"/>
    </source>
</evidence>
<dbReference type="SUPFAM" id="SSF57716">
    <property type="entry name" value="Glucocorticoid receptor-like (DNA-binding domain)"/>
    <property type="match status" value="1"/>
</dbReference>
<gene>
    <name evidence="10" type="ORF">PEVE_00005475</name>
</gene>
<evidence type="ECO:0000256" key="6">
    <source>
        <dbReference type="PROSITE-ProRule" id="PRU00309"/>
    </source>
</evidence>